<name>A0A226BYA9_9FIRM</name>
<keyword evidence="2" id="KW-1185">Reference proteome</keyword>
<evidence type="ECO:0000313" key="1">
    <source>
        <dbReference type="EMBL" id="OWZ83120.1"/>
    </source>
</evidence>
<gene>
    <name evidence="1" type="ORF">CDO51_10140</name>
</gene>
<reference evidence="1 2" key="1">
    <citation type="submission" date="2017-06" db="EMBL/GenBank/DDBJ databases">
        <title>Draft Genome Sequence of Natranaerobius trueperi halophilic, alkalithermophilic bacteria from soda lakes.</title>
        <authorList>
            <person name="Zhao B."/>
        </authorList>
    </citation>
    <scope>NUCLEOTIDE SEQUENCE [LARGE SCALE GENOMIC DNA]</scope>
    <source>
        <strain evidence="1 2">DSM 18760</strain>
    </source>
</reference>
<protein>
    <submittedName>
        <fullName evidence="1">Uncharacterized protein</fullName>
    </submittedName>
</protein>
<dbReference type="Proteomes" id="UP000214588">
    <property type="component" value="Unassembled WGS sequence"/>
</dbReference>
<evidence type="ECO:0000313" key="2">
    <source>
        <dbReference type="Proteomes" id="UP000214588"/>
    </source>
</evidence>
<comment type="caution">
    <text evidence="1">The sequence shown here is derived from an EMBL/GenBank/DDBJ whole genome shotgun (WGS) entry which is preliminary data.</text>
</comment>
<dbReference type="OrthoDB" id="9840007at2"/>
<accession>A0A226BYA9</accession>
<sequence length="170" mass="19512">MSKVFILELKRLVPLVLLLVLLAGLSLYDYMTPEAQETGFLDEQDNGEQASSNIEFTTEDEGYRSEPASFVLAEDTKEWHQILEEKNLGLARGSLNEKKEIGLFAFHSEIKEIRLLDGSKAQSKIEVIIEPKNDFYHVAIVNKKQFEEEVVNWRFVDDEGKALYQITQDN</sequence>
<organism evidence="1 2">
    <name type="scientific">Natranaerobius trueperi</name>
    <dbReference type="NCBI Taxonomy" id="759412"/>
    <lineage>
        <taxon>Bacteria</taxon>
        <taxon>Bacillati</taxon>
        <taxon>Bacillota</taxon>
        <taxon>Clostridia</taxon>
        <taxon>Natranaerobiales</taxon>
        <taxon>Natranaerobiaceae</taxon>
        <taxon>Natranaerobius</taxon>
    </lineage>
</organism>
<dbReference type="RefSeq" id="WP_089024154.1">
    <property type="nucleotide sequence ID" value="NZ_NIQC01000026.1"/>
</dbReference>
<proteinExistence type="predicted"/>
<dbReference type="AlphaFoldDB" id="A0A226BYA9"/>
<dbReference type="EMBL" id="NIQC01000026">
    <property type="protein sequence ID" value="OWZ83120.1"/>
    <property type="molecule type" value="Genomic_DNA"/>
</dbReference>